<dbReference type="RefSeq" id="WP_046916422.1">
    <property type="nucleotide sequence ID" value="NZ_JADBGF010000001.1"/>
</dbReference>
<name>A0A8I0TVV5_9ACTN</name>
<evidence type="ECO:0000313" key="3">
    <source>
        <dbReference type="EMBL" id="MBE1599738.1"/>
    </source>
</evidence>
<evidence type="ECO:0000313" key="4">
    <source>
        <dbReference type="Proteomes" id="UP000629287"/>
    </source>
</evidence>
<protein>
    <submittedName>
        <fullName evidence="3">Uncharacterized protein</fullName>
    </submittedName>
</protein>
<feature type="region of interest" description="Disordered" evidence="1">
    <location>
        <begin position="25"/>
        <end position="44"/>
    </location>
</feature>
<dbReference type="EMBL" id="JADBGF010000001">
    <property type="protein sequence ID" value="MBE1599738.1"/>
    <property type="molecule type" value="Genomic_DNA"/>
</dbReference>
<sequence>MPTTPHPTRGTTPCNRCGALIRWASGPRPGERTPINALPSPAGGLAARTTGLGGLVVREFTREEPDCVPALLEWKAVSHFSSCAPSSPQPPTQTSRPARRRPTVQAPLWGQPQRGLR</sequence>
<dbReference type="GeneID" id="86830410"/>
<reference evidence="3 4" key="1">
    <citation type="submission" date="2020-10" db="EMBL/GenBank/DDBJ databases">
        <title>Sequencing the genomes of 1000 actinobacteria strains.</title>
        <authorList>
            <person name="Klenk H.-P."/>
        </authorList>
    </citation>
    <scope>NUCLEOTIDE SEQUENCE [LARGE SCALE GENOMIC DNA]</scope>
    <source>
        <strain evidence="3 4">DSM 41803</strain>
    </source>
</reference>
<accession>A0A8I0TVV5</accession>
<feature type="region of interest" description="Disordered" evidence="1">
    <location>
        <begin position="80"/>
        <end position="117"/>
    </location>
</feature>
<dbReference type="Proteomes" id="UP000629287">
    <property type="component" value="Unassembled WGS sequence"/>
</dbReference>
<evidence type="ECO:0000256" key="1">
    <source>
        <dbReference type="SAM" id="MobiDB-lite"/>
    </source>
</evidence>
<gene>
    <name evidence="2" type="ORF">H4687_005124</name>
    <name evidence="3" type="ORF">H4687_005867</name>
</gene>
<dbReference type="EMBL" id="JADBGF010000001">
    <property type="protein sequence ID" value="MBE1598995.1"/>
    <property type="molecule type" value="Genomic_DNA"/>
</dbReference>
<dbReference type="AlphaFoldDB" id="A0A8I0TVV5"/>
<proteinExistence type="predicted"/>
<keyword evidence="4" id="KW-1185">Reference proteome</keyword>
<evidence type="ECO:0000313" key="2">
    <source>
        <dbReference type="EMBL" id="MBE1598995.1"/>
    </source>
</evidence>
<comment type="caution">
    <text evidence="3">The sequence shown here is derived from an EMBL/GenBank/DDBJ whole genome shotgun (WGS) entry which is preliminary data.</text>
</comment>
<organism evidence="3 4">
    <name type="scientific">Streptomyces stelliscabiei</name>
    <dbReference type="NCBI Taxonomy" id="146820"/>
    <lineage>
        <taxon>Bacteria</taxon>
        <taxon>Bacillati</taxon>
        <taxon>Actinomycetota</taxon>
        <taxon>Actinomycetes</taxon>
        <taxon>Kitasatosporales</taxon>
        <taxon>Streptomycetaceae</taxon>
        <taxon>Streptomyces</taxon>
    </lineage>
</organism>